<proteinExistence type="predicted"/>
<dbReference type="EMBL" id="JAKJXH010000014">
    <property type="protein sequence ID" value="MCF7543500.1"/>
    <property type="molecule type" value="Genomic_DNA"/>
</dbReference>
<reference evidence="1" key="1">
    <citation type="submission" date="2022-01" db="EMBL/GenBank/DDBJ databases">
        <title>Pseudomonas sp. nov. isolated from Antarctic regolith.</title>
        <authorList>
            <person name="Novakova D."/>
            <person name="Sedlar K."/>
        </authorList>
    </citation>
    <scope>NUCLEOTIDE SEQUENCE</scope>
    <source>
        <strain evidence="1">P2647</strain>
    </source>
</reference>
<dbReference type="RefSeq" id="WP_237252987.1">
    <property type="nucleotide sequence ID" value="NZ_JAKJXF010000004.1"/>
</dbReference>
<dbReference type="Proteomes" id="UP001162905">
    <property type="component" value="Unassembled WGS sequence"/>
</dbReference>
<protein>
    <submittedName>
        <fullName evidence="1">Uncharacterized protein</fullName>
    </submittedName>
</protein>
<name>A0ABS9I6V0_9PSED</name>
<keyword evidence="2" id="KW-1185">Reference proteome</keyword>
<comment type="caution">
    <text evidence="1">The sequence shown here is derived from an EMBL/GenBank/DDBJ whole genome shotgun (WGS) entry which is preliminary data.</text>
</comment>
<accession>A0ABS9I6V0</accession>
<evidence type="ECO:0000313" key="1">
    <source>
        <dbReference type="EMBL" id="MCF7543500.1"/>
    </source>
</evidence>
<organism evidence="1 2">
    <name type="scientific">Pseudomonas petrae</name>
    <dbReference type="NCBI Taxonomy" id="2912190"/>
    <lineage>
        <taxon>Bacteria</taxon>
        <taxon>Pseudomonadati</taxon>
        <taxon>Pseudomonadota</taxon>
        <taxon>Gammaproteobacteria</taxon>
        <taxon>Pseudomonadales</taxon>
        <taxon>Pseudomonadaceae</taxon>
        <taxon>Pseudomonas</taxon>
    </lineage>
</organism>
<evidence type="ECO:0000313" key="2">
    <source>
        <dbReference type="Proteomes" id="UP001162905"/>
    </source>
</evidence>
<sequence length="180" mass="19943">MSLLDKVDLKSYSSSSGYCGYFAYNGRDFKFGAKAANKVVFDYLKSKDADSVEIYSSLRVGYDADLISLYGYSAEEVDNYLLPAIFCKPPMIDRQEGELDDFSVISFVSDNENALYGACYAMMALGGLRGHLFINFIKEGFCLYPHDDTGFGVISVGPLRASAYDFLASVDSAKFEVIRE</sequence>
<gene>
    <name evidence="1" type="ORF">L4G47_14885</name>
</gene>